<dbReference type="InterPro" id="IPR028087">
    <property type="entry name" value="Tad_N"/>
</dbReference>
<organism evidence="3">
    <name type="scientific">Sinorhizobium medicae</name>
    <dbReference type="NCBI Taxonomy" id="110321"/>
    <lineage>
        <taxon>Bacteria</taxon>
        <taxon>Pseudomonadati</taxon>
        <taxon>Pseudomonadota</taxon>
        <taxon>Alphaproteobacteria</taxon>
        <taxon>Hyphomicrobiales</taxon>
        <taxon>Rhizobiaceae</taxon>
        <taxon>Sinorhizobium/Ensifer group</taxon>
        <taxon>Sinorhizobium</taxon>
    </lineage>
</organism>
<keyword evidence="1" id="KW-1133">Transmembrane helix</keyword>
<dbReference type="Proteomes" id="UP000507954">
    <property type="component" value="Unassembled WGS sequence"/>
</dbReference>
<dbReference type="AlphaFoldDB" id="A0A508X825"/>
<dbReference type="Pfam" id="PF13400">
    <property type="entry name" value="Tad"/>
    <property type="match status" value="1"/>
</dbReference>
<evidence type="ECO:0000313" key="3">
    <source>
        <dbReference type="EMBL" id="VTZ65114.1"/>
    </source>
</evidence>
<evidence type="ECO:0000256" key="1">
    <source>
        <dbReference type="SAM" id="Phobius"/>
    </source>
</evidence>
<protein>
    <recommendedName>
        <fullName evidence="2">Putative Flp pilus-assembly TadG-like N-terminal domain-containing protein</fullName>
    </recommendedName>
</protein>
<reference evidence="3" key="1">
    <citation type="submission" date="2019-06" db="EMBL/GenBank/DDBJ databases">
        <authorList>
            <person name="Le Quere A."/>
            <person name="Colella S."/>
        </authorList>
    </citation>
    <scope>NUCLEOTIDE SEQUENCE</scope>
    <source>
        <strain evidence="3">EmedicaeMD41</strain>
    </source>
</reference>
<accession>A0A508X825</accession>
<keyword evidence="1" id="KW-0812">Transmembrane</keyword>
<evidence type="ECO:0000259" key="2">
    <source>
        <dbReference type="Pfam" id="PF13400"/>
    </source>
</evidence>
<sequence>MSKRTDAIDEASRSSRWRKPLRRFLKAEGGAVAVIAAVAFPVLVGAMGLGAETGYWYLEKRKLQHAADVSAYAAAVRHRAGDQQSALEAAARRVAGGSGFSPGDLTLSTASAAAGGSNNVTVELTETHPRLFSSVFGTGTITIKARAVAQVTGGSKACVLALSNSASGAVTVTGSTEVQLSGCSVVSNSSASDAFLMRNGSALMSTDCVYTVGEAVTTTGLTLTGCSKPVQQVPPTPDPFASVLEPDPLKIQQLPCRSLSYVSNLLYVFDRLASPLYPGGVEAIRFCGGLDIKGTVKLKPGLYIIDGGELTVTAGAKLSGDGVTFLFTNSAAANLLGNGDIDLSAPTSGPFAGLLFFSSRLNTGVVHQITGNSESTLVGNLYAPTGRIDFTGNSTVSGGCTQIVADQVTFTGNSRMETCASPTEEILVGRSVSLIE</sequence>
<feature type="transmembrane region" description="Helical" evidence="1">
    <location>
        <begin position="31"/>
        <end position="58"/>
    </location>
</feature>
<keyword evidence="1" id="KW-0472">Membrane</keyword>
<dbReference type="EMBL" id="CABFNB010000149">
    <property type="protein sequence ID" value="VTZ65114.1"/>
    <property type="molecule type" value="Genomic_DNA"/>
</dbReference>
<name>A0A508X825_9HYPH</name>
<dbReference type="RefSeq" id="WP_180162129.1">
    <property type="nucleotide sequence ID" value="NZ_CABFNB010000149.1"/>
</dbReference>
<gene>
    <name evidence="3" type="ORF">EMEDMD4_790138</name>
</gene>
<proteinExistence type="predicted"/>
<feature type="domain" description="Putative Flp pilus-assembly TadG-like N-terminal" evidence="2">
    <location>
        <begin position="30"/>
        <end position="76"/>
    </location>
</feature>